<protein>
    <recommendedName>
        <fullName evidence="3">methylated-DNA--[protein]-cysteine S-methyltransferase</fullName>
        <ecNumber evidence="3">2.1.1.63</ecNumber>
    </recommendedName>
</protein>
<organism evidence="10 11">
    <name type="scientific">Pseudomethylobacillus aquaticus</name>
    <dbReference type="NCBI Taxonomy" id="2676064"/>
    <lineage>
        <taxon>Bacteria</taxon>
        <taxon>Pseudomonadati</taxon>
        <taxon>Pseudomonadota</taxon>
        <taxon>Betaproteobacteria</taxon>
        <taxon>Nitrosomonadales</taxon>
        <taxon>Methylophilaceae</taxon>
        <taxon>Pseudomethylobacillus</taxon>
    </lineage>
</organism>
<evidence type="ECO:0000256" key="7">
    <source>
        <dbReference type="ARBA" id="ARBA00023204"/>
    </source>
</evidence>
<comment type="similarity">
    <text evidence="2">Belongs to the MGMT family.</text>
</comment>
<dbReference type="PANTHER" id="PTHR10815:SF13">
    <property type="entry name" value="METHYLATED-DNA--PROTEIN-CYSTEINE METHYLTRANSFERASE"/>
    <property type="match status" value="1"/>
</dbReference>
<gene>
    <name evidence="10" type="ORF">ED236_05095</name>
</gene>
<dbReference type="RefSeq" id="WP_123236866.1">
    <property type="nucleotide sequence ID" value="NZ_RJVP01000002.1"/>
</dbReference>
<dbReference type="PANTHER" id="PTHR10815">
    <property type="entry name" value="METHYLATED-DNA--PROTEIN-CYSTEINE METHYLTRANSFERASE"/>
    <property type="match status" value="1"/>
</dbReference>
<evidence type="ECO:0000256" key="5">
    <source>
        <dbReference type="ARBA" id="ARBA00022679"/>
    </source>
</evidence>
<dbReference type="EMBL" id="RJVP01000002">
    <property type="protein sequence ID" value="ROH87061.1"/>
    <property type="molecule type" value="Genomic_DNA"/>
</dbReference>
<dbReference type="InterPro" id="IPR014048">
    <property type="entry name" value="MethylDNA_cys_MeTrfase_DNA-bd"/>
</dbReference>
<keyword evidence="11" id="KW-1185">Reference proteome</keyword>
<comment type="catalytic activity">
    <reaction evidence="1">
        <text>a 4-O-methyl-thymidine in DNA + L-cysteinyl-[protein] = a thymidine in DNA + S-methyl-L-cysteinyl-[protein]</text>
        <dbReference type="Rhea" id="RHEA:53428"/>
        <dbReference type="Rhea" id="RHEA-COMP:10131"/>
        <dbReference type="Rhea" id="RHEA-COMP:10132"/>
        <dbReference type="Rhea" id="RHEA-COMP:13555"/>
        <dbReference type="Rhea" id="RHEA-COMP:13556"/>
        <dbReference type="ChEBI" id="CHEBI:29950"/>
        <dbReference type="ChEBI" id="CHEBI:82612"/>
        <dbReference type="ChEBI" id="CHEBI:137386"/>
        <dbReference type="ChEBI" id="CHEBI:137387"/>
        <dbReference type="EC" id="2.1.1.63"/>
    </reaction>
</comment>
<feature type="domain" description="Methylated-DNA-[protein]-cysteine S-methyltransferase DNA binding" evidence="9">
    <location>
        <begin position="76"/>
        <end position="156"/>
    </location>
</feature>
<proteinExistence type="inferred from homology"/>
<dbReference type="InterPro" id="IPR001497">
    <property type="entry name" value="MethylDNA_cys_MeTrfase_AS"/>
</dbReference>
<evidence type="ECO:0000256" key="8">
    <source>
        <dbReference type="ARBA" id="ARBA00049348"/>
    </source>
</evidence>
<dbReference type="InterPro" id="IPR036217">
    <property type="entry name" value="MethylDNA_cys_MeTrfase_DNAb"/>
</dbReference>
<evidence type="ECO:0000256" key="4">
    <source>
        <dbReference type="ARBA" id="ARBA00022603"/>
    </source>
</evidence>
<dbReference type="InterPro" id="IPR036388">
    <property type="entry name" value="WH-like_DNA-bd_sf"/>
</dbReference>
<dbReference type="GO" id="GO:0003908">
    <property type="term" value="F:methylated-DNA-[protein]-cysteine S-methyltransferase activity"/>
    <property type="evidence" value="ECO:0007669"/>
    <property type="project" value="UniProtKB-EC"/>
</dbReference>
<evidence type="ECO:0000256" key="3">
    <source>
        <dbReference type="ARBA" id="ARBA00011918"/>
    </source>
</evidence>
<dbReference type="FunFam" id="1.10.10.10:FF:000214">
    <property type="entry name" value="Methylated-DNA--protein-cysteine methyltransferase"/>
    <property type="match status" value="1"/>
</dbReference>
<evidence type="ECO:0000256" key="2">
    <source>
        <dbReference type="ARBA" id="ARBA00008711"/>
    </source>
</evidence>
<dbReference type="GO" id="GO:0006281">
    <property type="term" value="P:DNA repair"/>
    <property type="evidence" value="ECO:0007669"/>
    <property type="project" value="UniProtKB-KW"/>
</dbReference>
<comment type="caution">
    <text evidence="10">The sequence shown here is derived from an EMBL/GenBank/DDBJ whole genome shotgun (WGS) entry which is preliminary data.</text>
</comment>
<evidence type="ECO:0000256" key="6">
    <source>
        <dbReference type="ARBA" id="ARBA00022763"/>
    </source>
</evidence>
<dbReference type="Proteomes" id="UP000275137">
    <property type="component" value="Unassembled WGS sequence"/>
</dbReference>
<keyword evidence="7" id="KW-0234">DNA repair</keyword>
<keyword evidence="5 10" id="KW-0808">Transferase</keyword>
<evidence type="ECO:0000313" key="10">
    <source>
        <dbReference type="EMBL" id="ROH87061.1"/>
    </source>
</evidence>
<dbReference type="InterPro" id="IPR036631">
    <property type="entry name" value="MGMT_N_sf"/>
</dbReference>
<evidence type="ECO:0000313" key="11">
    <source>
        <dbReference type="Proteomes" id="UP000275137"/>
    </source>
</evidence>
<keyword evidence="4 10" id="KW-0489">Methyltransferase</keyword>
<dbReference type="PROSITE" id="PS00374">
    <property type="entry name" value="MGMT"/>
    <property type="match status" value="1"/>
</dbReference>
<dbReference type="GO" id="GO:0032259">
    <property type="term" value="P:methylation"/>
    <property type="evidence" value="ECO:0007669"/>
    <property type="project" value="UniProtKB-KW"/>
</dbReference>
<dbReference type="EC" id="2.1.1.63" evidence="3"/>
<dbReference type="SUPFAM" id="SSF53155">
    <property type="entry name" value="Methylated DNA-protein cysteine methyltransferase domain"/>
    <property type="match status" value="1"/>
</dbReference>
<dbReference type="CDD" id="cd06445">
    <property type="entry name" value="ATase"/>
    <property type="match status" value="1"/>
</dbReference>
<comment type="catalytic activity">
    <reaction evidence="8">
        <text>a 6-O-methyl-2'-deoxyguanosine in DNA + L-cysteinyl-[protein] = S-methyl-L-cysteinyl-[protein] + a 2'-deoxyguanosine in DNA</text>
        <dbReference type="Rhea" id="RHEA:24000"/>
        <dbReference type="Rhea" id="RHEA-COMP:10131"/>
        <dbReference type="Rhea" id="RHEA-COMP:10132"/>
        <dbReference type="Rhea" id="RHEA-COMP:11367"/>
        <dbReference type="Rhea" id="RHEA-COMP:11368"/>
        <dbReference type="ChEBI" id="CHEBI:29950"/>
        <dbReference type="ChEBI" id="CHEBI:82612"/>
        <dbReference type="ChEBI" id="CHEBI:85445"/>
        <dbReference type="ChEBI" id="CHEBI:85448"/>
        <dbReference type="EC" id="2.1.1.63"/>
    </reaction>
</comment>
<sequence>MSLVFDAILPAPFGAIGIRTQDDYLLGLSLLPEVPASTEAQVAATPFVHSVIHQLQAYLNDPHAGLDIPIAITGTPFQRRVWRAIASIPSGETRSYGELAEMVGSGPRAVANACGANQVPLVIPCHRIVARHGLGGFMQGDPRGLLIKQWLLQHEQLASA</sequence>
<reference evidence="10 11" key="1">
    <citation type="submission" date="2018-10" db="EMBL/GenBank/DDBJ databases">
        <authorList>
            <person name="Chen W.-M."/>
        </authorList>
    </citation>
    <scope>NUCLEOTIDE SEQUENCE [LARGE SCALE GENOMIC DNA]</scope>
    <source>
        <strain evidence="10 11">H-5</strain>
    </source>
</reference>
<name>A0A3N0V3E5_9PROT</name>
<dbReference type="Pfam" id="PF01035">
    <property type="entry name" value="DNA_binding_1"/>
    <property type="match status" value="1"/>
</dbReference>
<dbReference type="Gene3D" id="1.10.10.10">
    <property type="entry name" value="Winged helix-like DNA-binding domain superfamily/Winged helix DNA-binding domain"/>
    <property type="match status" value="1"/>
</dbReference>
<evidence type="ECO:0000256" key="1">
    <source>
        <dbReference type="ARBA" id="ARBA00001286"/>
    </source>
</evidence>
<evidence type="ECO:0000259" key="9">
    <source>
        <dbReference type="Pfam" id="PF01035"/>
    </source>
</evidence>
<dbReference type="NCBIfam" id="TIGR00589">
    <property type="entry name" value="ogt"/>
    <property type="match status" value="1"/>
</dbReference>
<accession>A0A3N0V3E5</accession>
<keyword evidence="6" id="KW-0227">DNA damage</keyword>
<dbReference type="SUPFAM" id="SSF46767">
    <property type="entry name" value="Methylated DNA-protein cysteine methyltransferase, C-terminal domain"/>
    <property type="match status" value="1"/>
</dbReference>
<dbReference type="AlphaFoldDB" id="A0A3N0V3E5"/>